<evidence type="ECO:0000256" key="1">
    <source>
        <dbReference type="SAM" id="MobiDB-lite"/>
    </source>
</evidence>
<dbReference type="AlphaFoldDB" id="A0A1L9TMR6"/>
<dbReference type="VEuPathDB" id="FungiDB:ASPSYDRAFT_757160"/>
<feature type="compositionally biased region" description="Basic and acidic residues" evidence="1">
    <location>
        <begin position="106"/>
        <end position="128"/>
    </location>
</feature>
<keyword evidence="3" id="KW-1185">Reference proteome</keyword>
<dbReference type="RefSeq" id="XP_040704513.1">
    <property type="nucleotide sequence ID" value="XM_040850819.1"/>
</dbReference>
<feature type="region of interest" description="Disordered" evidence="1">
    <location>
        <begin position="85"/>
        <end position="172"/>
    </location>
</feature>
<feature type="region of interest" description="Disordered" evidence="1">
    <location>
        <begin position="29"/>
        <end position="67"/>
    </location>
</feature>
<dbReference type="EMBL" id="KV878584">
    <property type="protein sequence ID" value="OJJ60707.1"/>
    <property type="molecule type" value="Genomic_DNA"/>
</dbReference>
<feature type="compositionally biased region" description="Low complexity" evidence="1">
    <location>
        <begin position="86"/>
        <end position="102"/>
    </location>
</feature>
<proteinExistence type="predicted"/>
<sequence length="172" mass="18061">MSCTCCSYARSRPNESRFIHPLVAEWETGGSRERHRAAGRAAWGRGAGGGTRAARAARTEEAGQPVPAGEAALLVIAELALHEASGRGADTGSNTGTAAGSGPRWELSREASREASGEASRGPRREAGRAAGAGRWGRRQKATTLLRSRKSKGTADEAEGGDERVLHLERCV</sequence>
<accession>A0A1L9TMR6</accession>
<protein>
    <submittedName>
        <fullName evidence="2">Uncharacterized protein</fullName>
    </submittedName>
</protein>
<evidence type="ECO:0000313" key="2">
    <source>
        <dbReference type="EMBL" id="OJJ60707.1"/>
    </source>
</evidence>
<feature type="compositionally biased region" description="Basic and acidic residues" evidence="1">
    <location>
        <begin position="161"/>
        <end position="172"/>
    </location>
</feature>
<feature type="compositionally biased region" description="Basic residues" evidence="1">
    <location>
        <begin position="136"/>
        <end position="152"/>
    </location>
</feature>
<reference evidence="3" key="1">
    <citation type="journal article" date="2017" name="Genome Biol.">
        <title>Comparative genomics reveals high biological diversity and specific adaptations in the industrially and medically important fungal genus Aspergillus.</title>
        <authorList>
            <person name="de Vries R.P."/>
            <person name="Riley R."/>
            <person name="Wiebenga A."/>
            <person name="Aguilar-Osorio G."/>
            <person name="Amillis S."/>
            <person name="Uchima C.A."/>
            <person name="Anderluh G."/>
            <person name="Asadollahi M."/>
            <person name="Askin M."/>
            <person name="Barry K."/>
            <person name="Battaglia E."/>
            <person name="Bayram O."/>
            <person name="Benocci T."/>
            <person name="Braus-Stromeyer S.A."/>
            <person name="Caldana C."/>
            <person name="Canovas D."/>
            <person name="Cerqueira G.C."/>
            <person name="Chen F."/>
            <person name="Chen W."/>
            <person name="Choi C."/>
            <person name="Clum A."/>
            <person name="Dos Santos R.A."/>
            <person name="Damasio A.R."/>
            <person name="Diallinas G."/>
            <person name="Emri T."/>
            <person name="Fekete E."/>
            <person name="Flipphi M."/>
            <person name="Freyberg S."/>
            <person name="Gallo A."/>
            <person name="Gournas C."/>
            <person name="Habgood R."/>
            <person name="Hainaut M."/>
            <person name="Harispe M.L."/>
            <person name="Henrissat B."/>
            <person name="Hilden K.S."/>
            <person name="Hope R."/>
            <person name="Hossain A."/>
            <person name="Karabika E."/>
            <person name="Karaffa L."/>
            <person name="Karanyi Z."/>
            <person name="Krasevec N."/>
            <person name="Kuo A."/>
            <person name="Kusch H."/>
            <person name="LaButti K."/>
            <person name="Lagendijk E.L."/>
            <person name="Lapidus A."/>
            <person name="Levasseur A."/>
            <person name="Lindquist E."/>
            <person name="Lipzen A."/>
            <person name="Logrieco A.F."/>
            <person name="MacCabe A."/>
            <person name="Maekelae M.R."/>
            <person name="Malavazi I."/>
            <person name="Melin P."/>
            <person name="Meyer V."/>
            <person name="Mielnichuk N."/>
            <person name="Miskei M."/>
            <person name="Molnar A.P."/>
            <person name="Mule G."/>
            <person name="Ngan C.Y."/>
            <person name="Orejas M."/>
            <person name="Orosz E."/>
            <person name="Ouedraogo J.P."/>
            <person name="Overkamp K.M."/>
            <person name="Park H.-S."/>
            <person name="Perrone G."/>
            <person name="Piumi F."/>
            <person name="Punt P.J."/>
            <person name="Ram A.F."/>
            <person name="Ramon A."/>
            <person name="Rauscher S."/>
            <person name="Record E."/>
            <person name="Riano-Pachon D.M."/>
            <person name="Robert V."/>
            <person name="Roehrig J."/>
            <person name="Ruller R."/>
            <person name="Salamov A."/>
            <person name="Salih N.S."/>
            <person name="Samson R.A."/>
            <person name="Sandor E."/>
            <person name="Sanguinetti M."/>
            <person name="Schuetze T."/>
            <person name="Sepcic K."/>
            <person name="Shelest E."/>
            <person name="Sherlock G."/>
            <person name="Sophianopoulou V."/>
            <person name="Squina F.M."/>
            <person name="Sun H."/>
            <person name="Susca A."/>
            <person name="Todd R.B."/>
            <person name="Tsang A."/>
            <person name="Unkles S.E."/>
            <person name="van de Wiele N."/>
            <person name="van Rossen-Uffink D."/>
            <person name="Oliveira J.V."/>
            <person name="Vesth T.C."/>
            <person name="Visser J."/>
            <person name="Yu J.-H."/>
            <person name="Zhou M."/>
            <person name="Andersen M.R."/>
            <person name="Archer D.B."/>
            <person name="Baker S.E."/>
            <person name="Benoit I."/>
            <person name="Brakhage A.A."/>
            <person name="Braus G.H."/>
            <person name="Fischer R."/>
            <person name="Frisvad J.C."/>
            <person name="Goldman G.H."/>
            <person name="Houbraken J."/>
            <person name="Oakley B."/>
            <person name="Pocsi I."/>
            <person name="Scazzocchio C."/>
            <person name="Seiboth B."/>
            <person name="vanKuyk P.A."/>
            <person name="Wortman J."/>
            <person name="Dyer P.S."/>
            <person name="Grigoriev I.V."/>
        </authorList>
    </citation>
    <scope>NUCLEOTIDE SEQUENCE [LARGE SCALE GENOMIC DNA]</scope>
    <source>
        <strain evidence="3">CBS 593.65</strain>
    </source>
</reference>
<dbReference type="Proteomes" id="UP000184356">
    <property type="component" value="Unassembled WGS sequence"/>
</dbReference>
<organism evidence="2 3">
    <name type="scientific">Aspergillus sydowii CBS 593.65</name>
    <dbReference type="NCBI Taxonomy" id="1036612"/>
    <lineage>
        <taxon>Eukaryota</taxon>
        <taxon>Fungi</taxon>
        <taxon>Dikarya</taxon>
        <taxon>Ascomycota</taxon>
        <taxon>Pezizomycotina</taxon>
        <taxon>Eurotiomycetes</taxon>
        <taxon>Eurotiomycetidae</taxon>
        <taxon>Eurotiales</taxon>
        <taxon>Aspergillaceae</taxon>
        <taxon>Aspergillus</taxon>
        <taxon>Aspergillus subgen. Nidulantes</taxon>
    </lineage>
</organism>
<gene>
    <name evidence="2" type="ORF">ASPSYDRAFT_757160</name>
</gene>
<name>A0A1L9TMR6_9EURO</name>
<dbReference type="GeneID" id="63766892"/>
<evidence type="ECO:0000313" key="3">
    <source>
        <dbReference type="Proteomes" id="UP000184356"/>
    </source>
</evidence>